<evidence type="ECO:0008006" key="4">
    <source>
        <dbReference type="Google" id="ProtNLM"/>
    </source>
</evidence>
<dbReference type="EMBL" id="QFPX01000004">
    <property type="protein sequence ID" value="PZQ56325.1"/>
    <property type="molecule type" value="Genomic_DNA"/>
</dbReference>
<evidence type="ECO:0000313" key="2">
    <source>
        <dbReference type="EMBL" id="PZQ56325.1"/>
    </source>
</evidence>
<feature type="region of interest" description="Disordered" evidence="1">
    <location>
        <begin position="1"/>
        <end position="31"/>
    </location>
</feature>
<name>A0A2W5P0I7_9SPHN</name>
<dbReference type="Pfam" id="PF05119">
    <property type="entry name" value="Terminase_4"/>
    <property type="match status" value="1"/>
</dbReference>
<dbReference type="Proteomes" id="UP000249082">
    <property type="component" value="Unassembled WGS sequence"/>
</dbReference>
<protein>
    <recommendedName>
        <fullName evidence="4">Terminase</fullName>
    </recommendedName>
</protein>
<reference evidence="2 3" key="1">
    <citation type="submission" date="2017-08" db="EMBL/GenBank/DDBJ databases">
        <title>Infants hospitalized years apart are colonized by the same room-sourced microbial strains.</title>
        <authorList>
            <person name="Brooks B."/>
            <person name="Olm M.R."/>
            <person name="Firek B.A."/>
            <person name="Baker R."/>
            <person name="Thomas B.C."/>
            <person name="Morowitz M.J."/>
            <person name="Banfield J.F."/>
        </authorList>
    </citation>
    <scope>NUCLEOTIDE SEQUENCE [LARGE SCALE GENOMIC DNA]</scope>
    <source>
        <strain evidence="2">S2_005_002_R2_33</strain>
    </source>
</reference>
<accession>A0A2W5P0I7</accession>
<feature type="compositionally biased region" description="Low complexity" evidence="1">
    <location>
        <begin position="1"/>
        <end position="11"/>
    </location>
</feature>
<dbReference type="InterPro" id="IPR006448">
    <property type="entry name" value="Phage_term_ssu_P27"/>
</dbReference>
<comment type="caution">
    <text evidence="2">The sequence shown here is derived from an EMBL/GenBank/DDBJ whole genome shotgun (WGS) entry which is preliminary data.</text>
</comment>
<evidence type="ECO:0000313" key="3">
    <source>
        <dbReference type="Proteomes" id="UP000249082"/>
    </source>
</evidence>
<gene>
    <name evidence="2" type="ORF">DI555_06500</name>
</gene>
<dbReference type="AlphaFoldDB" id="A0A2W5P0I7"/>
<organism evidence="2 3">
    <name type="scientific">Novosphingobium pentaromativorans</name>
    <dbReference type="NCBI Taxonomy" id="205844"/>
    <lineage>
        <taxon>Bacteria</taxon>
        <taxon>Pseudomonadati</taxon>
        <taxon>Pseudomonadota</taxon>
        <taxon>Alphaproteobacteria</taxon>
        <taxon>Sphingomonadales</taxon>
        <taxon>Sphingomonadaceae</taxon>
        <taxon>Novosphingobium</taxon>
    </lineage>
</organism>
<proteinExistence type="predicted"/>
<evidence type="ECO:0000256" key="1">
    <source>
        <dbReference type="SAM" id="MobiDB-lite"/>
    </source>
</evidence>
<sequence length="167" mass="18114">MSRGGSRPGAGRPRKAPELKALAGTDRPDREVAIGEEPKAGTMICPLHLSDLAQLHFASIALILEEQGRSSPHFAEHVALLAQRLEQIQRYQAVIEVEGDTFTSESAKKVDGDTIVTRMVRARPEVAMLNEAMRHTQSLLTDLMLTPAAALRIVSGAKAEAGDFDDF</sequence>